<dbReference type="NCBIfam" id="TIGR01484">
    <property type="entry name" value="HAD-SF-IIB"/>
    <property type="match status" value="1"/>
</dbReference>
<dbReference type="Gene3D" id="3.40.50.1000">
    <property type="entry name" value="HAD superfamily/HAD-like"/>
    <property type="match status" value="1"/>
</dbReference>
<dbReference type="GO" id="GO:0005829">
    <property type="term" value="C:cytosol"/>
    <property type="evidence" value="ECO:0007669"/>
    <property type="project" value="TreeGrafter"/>
</dbReference>
<gene>
    <name evidence="1" type="ORF">CPHO_08655</name>
</gene>
<dbReference type="EMBL" id="CP009249">
    <property type="protein sequence ID" value="APT92946.1"/>
    <property type="molecule type" value="Genomic_DNA"/>
</dbReference>
<dbReference type="STRING" id="161895.CPHO_08655"/>
<reference evidence="1 2" key="1">
    <citation type="submission" date="2014-08" db="EMBL/GenBank/DDBJ databases">
        <title>Complete genome sequence of Corynebacterium phocae M408/89/1(T)(=DSM 44612(T)), isolated from the common seal (Phoca vitulina).</title>
        <authorList>
            <person name="Ruckert C."/>
            <person name="Albersmeier A."/>
            <person name="Winkler A."/>
            <person name="Kalinowski J."/>
        </authorList>
    </citation>
    <scope>NUCLEOTIDE SEQUENCE [LARGE SCALE GENOMIC DNA]</scope>
    <source>
        <strain evidence="1 2">M408/89/1</strain>
    </source>
</reference>
<dbReference type="NCBIfam" id="TIGR00099">
    <property type="entry name" value="Cof-subfamily"/>
    <property type="match status" value="1"/>
</dbReference>
<organism evidence="1 2">
    <name type="scientific">Corynebacterium phocae</name>
    <dbReference type="NCBI Taxonomy" id="161895"/>
    <lineage>
        <taxon>Bacteria</taxon>
        <taxon>Bacillati</taxon>
        <taxon>Actinomycetota</taxon>
        <taxon>Actinomycetes</taxon>
        <taxon>Mycobacteriales</taxon>
        <taxon>Corynebacteriaceae</taxon>
        <taxon>Corynebacterium</taxon>
    </lineage>
</organism>
<proteinExistence type="predicted"/>
<dbReference type="GO" id="GO:0016791">
    <property type="term" value="F:phosphatase activity"/>
    <property type="evidence" value="ECO:0007669"/>
    <property type="project" value="TreeGrafter"/>
</dbReference>
<dbReference type="AlphaFoldDB" id="A0A1L7D449"/>
<dbReference type="SUPFAM" id="SSF56784">
    <property type="entry name" value="HAD-like"/>
    <property type="match status" value="1"/>
</dbReference>
<dbReference type="InterPro" id="IPR006379">
    <property type="entry name" value="HAD-SF_hydro_IIB"/>
</dbReference>
<dbReference type="PANTHER" id="PTHR10000">
    <property type="entry name" value="PHOSPHOSERINE PHOSPHATASE"/>
    <property type="match status" value="1"/>
</dbReference>
<dbReference type="SFLD" id="SFLDG01140">
    <property type="entry name" value="C2.B:_Phosphomannomutase_and_P"/>
    <property type="match status" value="1"/>
</dbReference>
<dbReference type="GO" id="GO:0000287">
    <property type="term" value="F:magnesium ion binding"/>
    <property type="evidence" value="ECO:0007669"/>
    <property type="project" value="TreeGrafter"/>
</dbReference>
<keyword evidence="2" id="KW-1185">Reference proteome</keyword>
<protein>
    <submittedName>
        <fullName evidence="1">HAD family hydrolase</fullName>
    </submittedName>
</protein>
<dbReference type="Proteomes" id="UP000185491">
    <property type="component" value="Chromosome"/>
</dbReference>
<evidence type="ECO:0000313" key="1">
    <source>
        <dbReference type="EMBL" id="APT92946.1"/>
    </source>
</evidence>
<dbReference type="SFLD" id="SFLDS00003">
    <property type="entry name" value="Haloacid_Dehalogenase"/>
    <property type="match status" value="1"/>
</dbReference>
<dbReference type="KEGG" id="cpho:CPHO_08655"/>
<dbReference type="InterPro" id="IPR023214">
    <property type="entry name" value="HAD_sf"/>
</dbReference>
<dbReference type="PANTHER" id="PTHR10000:SF53">
    <property type="entry name" value="5-AMINO-6-(5-PHOSPHO-D-RIBITYLAMINO)URACIL PHOSPHATASE YBJI-RELATED"/>
    <property type="match status" value="1"/>
</dbReference>
<sequence>MFPVFHITRHFSRIFLNTPKLIALDMDGTLLDGNGQLPPEFPRVVKRAKQLGVTLAPASGRQLSTLEKMFPDMSTFIAENGTVVVHGGEIVGTTPLKNADVHAILQARESIEKPHMTVLCTPSMAYAEKDSPESARDELDKYYKANTLVDSLTDYADEEVIKIAIFCAEGTEEFVAPVLYDVIDAQNVAISGQVWVDCMPNNANKGVALEQLAEILSVDIAQTAAFGDFLNDYELLKSAGLAVAMENAHEKLKEIADRIAPPNTEYGVITVLDELLGT</sequence>
<dbReference type="Pfam" id="PF08282">
    <property type="entry name" value="Hydrolase_3"/>
    <property type="match status" value="1"/>
</dbReference>
<evidence type="ECO:0000313" key="2">
    <source>
        <dbReference type="Proteomes" id="UP000185491"/>
    </source>
</evidence>
<keyword evidence="1" id="KW-0378">Hydrolase</keyword>
<dbReference type="InterPro" id="IPR036412">
    <property type="entry name" value="HAD-like_sf"/>
</dbReference>
<accession>A0A1L7D449</accession>
<name>A0A1L7D449_9CORY</name>
<dbReference type="InterPro" id="IPR000150">
    <property type="entry name" value="Cof"/>
</dbReference>
<dbReference type="Gene3D" id="3.30.1240.10">
    <property type="match status" value="1"/>
</dbReference>